<evidence type="ECO:0000256" key="4">
    <source>
        <dbReference type="ARBA" id="ARBA00008954"/>
    </source>
</evidence>
<dbReference type="NCBIfam" id="NF006733">
    <property type="entry name" value="PRK09264.1"/>
    <property type="match status" value="1"/>
</dbReference>
<comment type="similarity">
    <text evidence="4 11">Belongs to the class-III pyridoxal-phosphate-dependent aminotransferase family.</text>
</comment>
<dbReference type="CDD" id="cd00610">
    <property type="entry name" value="OAT_like"/>
    <property type="match status" value="1"/>
</dbReference>
<reference evidence="14" key="1">
    <citation type="journal article" date="2019" name="Int. J. Syst. Evol. Microbiol.">
        <title>The Global Catalogue of Microorganisms (GCM) 10K type strain sequencing project: providing services to taxonomists for standard genome sequencing and annotation.</title>
        <authorList>
            <consortium name="The Broad Institute Genomics Platform"/>
            <consortium name="The Broad Institute Genome Sequencing Center for Infectious Disease"/>
            <person name="Wu L."/>
            <person name="Ma J."/>
        </authorList>
    </citation>
    <scope>NUCLEOTIDE SEQUENCE [LARGE SCALE GENOMIC DNA]</scope>
    <source>
        <strain evidence="14">TISTR 1511</strain>
    </source>
</reference>
<dbReference type="InterPro" id="IPR004637">
    <property type="entry name" value="Dat"/>
</dbReference>
<evidence type="ECO:0000313" key="13">
    <source>
        <dbReference type="EMBL" id="MFD2674590.1"/>
    </source>
</evidence>
<evidence type="ECO:0000256" key="8">
    <source>
        <dbReference type="ARBA" id="ARBA00022679"/>
    </source>
</evidence>
<organism evidence="13 14">
    <name type="scientific">Gulosibacter bifidus</name>
    <dbReference type="NCBI Taxonomy" id="272239"/>
    <lineage>
        <taxon>Bacteria</taxon>
        <taxon>Bacillati</taxon>
        <taxon>Actinomycetota</taxon>
        <taxon>Actinomycetes</taxon>
        <taxon>Micrococcales</taxon>
        <taxon>Microbacteriaceae</taxon>
        <taxon>Gulosibacter</taxon>
    </lineage>
</organism>
<dbReference type="InterPro" id="IPR015422">
    <property type="entry name" value="PyrdxlP-dep_Trfase_small"/>
</dbReference>
<dbReference type="NCBIfam" id="TIGR02407">
    <property type="entry name" value="ectoine_ectB"/>
    <property type="match status" value="1"/>
</dbReference>
<keyword evidence="14" id="KW-1185">Reference proteome</keyword>
<dbReference type="Proteomes" id="UP001597453">
    <property type="component" value="Unassembled WGS sequence"/>
</dbReference>
<dbReference type="InterPro" id="IPR049704">
    <property type="entry name" value="Aminotrans_3_PPA_site"/>
</dbReference>
<dbReference type="InterPro" id="IPR005814">
    <property type="entry name" value="Aminotrans_3"/>
</dbReference>
<keyword evidence="7 12" id="KW-0032">Aminotransferase</keyword>
<accession>A0ABW5RHN4</accession>
<evidence type="ECO:0000256" key="5">
    <source>
        <dbReference type="ARBA" id="ARBA00013155"/>
    </source>
</evidence>
<dbReference type="InterPro" id="IPR012773">
    <property type="entry name" value="Ectoine_EctB"/>
</dbReference>
<dbReference type="Gene3D" id="3.90.1150.10">
    <property type="entry name" value="Aspartate Aminotransferase, domain 1"/>
    <property type="match status" value="1"/>
</dbReference>
<dbReference type="GO" id="GO:0045303">
    <property type="term" value="F:diaminobutyrate-2-oxoglutarate transaminase activity"/>
    <property type="evidence" value="ECO:0007669"/>
    <property type="project" value="UniProtKB-EC"/>
</dbReference>
<evidence type="ECO:0000256" key="11">
    <source>
        <dbReference type="RuleBase" id="RU003560"/>
    </source>
</evidence>
<evidence type="ECO:0000256" key="2">
    <source>
        <dbReference type="ARBA" id="ARBA00002189"/>
    </source>
</evidence>
<dbReference type="RefSeq" id="WP_066058986.1">
    <property type="nucleotide sequence ID" value="NZ_JBHUNF010000002.1"/>
</dbReference>
<evidence type="ECO:0000256" key="10">
    <source>
        <dbReference type="ARBA" id="ARBA00049111"/>
    </source>
</evidence>
<gene>
    <name evidence="13" type="primary">ectB</name>
    <name evidence="13" type="ORF">ACFSUQ_04655</name>
</gene>
<dbReference type="PROSITE" id="PS00600">
    <property type="entry name" value="AA_TRANSFER_CLASS_3"/>
    <property type="match status" value="1"/>
</dbReference>
<comment type="pathway">
    <text evidence="3 12">Amine and polyamine biosynthesis; ectoine biosynthesis; L-ectoine from L-aspartate 4-semialdehyde: step 1/3.</text>
</comment>
<evidence type="ECO:0000256" key="3">
    <source>
        <dbReference type="ARBA" id="ARBA00004946"/>
    </source>
</evidence>
<dbReference type="EMBL" id="JBHUNF010000002">
    <property type="protein sequence ID" value="MFD2674590.1"/>
    <property type="molecule type" value="Genomic_DNA"/>
</dbReference>
<dbReference type="InterPro" id="IPR015424">
    <property type="entry name" value="PyrdxlP-dep_Trfase"/>
</dbReference>
<evidence type="ECO:0000256" key="1">
    <source>
        <dbReference type="ARBA" id="ARBA00001933"/>
    </source>
</evidence>
<dbReference type="SUPFAM" id="SSF53383">
    <property type="entry name" value="PLP-dependent transferases"/>
    <property type="match status" value="1"/>
</dbReference>
<dbReference type="Gene3D" id="3.40.640.10">
    <property type="entry name" value="Type I PLP-dependent aspartate aminotransferase-like (Major domain)"/>
    <property type="match status" value="1"/>
</dbReference>
<comment type="catalytic activity">
    <reaction evidence="10 12">
        <text>L-2,4-diaminobutanoate + 2-oxoglutarate = L-aspartate 4-semialdehyde + L-glutamate</text>
        <dbReference type="Rhea" id="RHEA:11160"/>
        <dbReference type="ChEBI" id="CHEBI:16810"/>
        <dbReference type="ChEBI" id="CHEBI:29985"/>
        <dbReference type="ChEBI" id="CHEBI:58761"/>
        <dbReference type="ChEBI" id="CHEBI:537519"/>
        <dbReference type="EC" id="2.6.1.76"/>
    </reaction>
</comment>
<proteinExistence type="inferred from homology"/>
<keyword evidence="9 11" id="KW-0663">Pyridoxal phosphate</keyword>
<name>A0ABW5RHN4_9MICO</name>
<evidence type="ECO:0000256" key="6">
    <source>
        <dbReference type="ARBA" id="ARBA00014798"/>
    </source>
</evidence>
<keyword evidence="8 12" id="KW-0808">Transferase</keyword>
<dbReference type="PANTHER" id="PTHR43552">
    <property type="entry name" value="DIAMINOBUTYRATE--2-OXOGLUTARATE AMINOTRANSFERASE"/>
    <property type="match status" value="1"/>
</dbReference>
<dbReference type="PIRSF" id="PIRSF000521">
    <property type="entry name" value="Transaminase_4ab_Lys_Orn"/>
    <property type="match status" value="1"/>
</dbReference>
<comment type="cofactor">
    <cofactor evidence="1 12">
        <name>pyridoxal 5'-phosphate</name>
        <dbReference type="ChEBI" id="CHEBI:597326"/>
    </cofactor>
</comment>
<dbReference type="Pfam" id="PF00202">
    <property type="entry name" value="Aminotran_3"/>
    <property type="match status" value="1"/>
</dbReference>
<dbReference type="EC" id="2.6.1.76" evidence="5 12"/>
<evidence type="ECO:0000256" key="12">
    <source>
        <dbReference type="RuleBase" id="RU365034"/>
    </source>
</evidence>
<protein>
    <recommendedName>
        <fullName evidence="6 12">Diaminobutyrate--2-oxoglutarate transaminase</fullName>
        <ecNumber evidence="5 12">2.6.1.76</ecNumber>
    </recommendedName>
    <alternativeName>
        <fullName evidence="12">DABA aminotransferase</fullName>
    </alternativeName>
</protein>
<dbReference type="InterPro" id="IPR015421">
    <property type="entry name" value="PyrdxlP-dep_Trfase_major"/>
</dbReference>
<evidence type="ECO:0000256" key="9">
    <source>
        <dbReference type="ARBA" id="ARBA00022898"/>
    </source>
</evidence>
<evidence type="ECO:0000256" key="7">
    <source>
        <dbReference type="ARBA" id="ARBA00022576"/>
    </source>
</evidence>
<dbReference type="NCBIfam" id="TIGR00709">
    <property type="entry name" value="dat"/>
    <property type="match status" value="1"/>
</dbReference>
<dbReference type="PANTHER" id="PTHR43552:SF2">
    <property type="entry name" value="DIAMINOBUTYRATE--2-OXOGLUTARATE TRANSAMINASE"/>
    <property type="match status" value="1"/>
</dbReference>
<sequence length="417" mass="45763">MNMEVFERRESEVRGYIRSFPTVFSKAKGARITAEDGREYIDFFAGAGTLNYGHNNDEFKQALLDYIEGDGITHGLDMATEQKRAFLEAFERHILEPRGLDYKVQFTGPTGTNTIEAALKLARMATGRSNVIAFTNAFHGCTLGAVSATAGKNFRDAAGVNLGNITRLPFDGYLGEGVDTLDLLERMLDDTHSGVDKPAAVILETIQAEGGIRVASTEWLQRLRKITEDRDVLLIADDIQVGCGRTGKFFSWEEAGIVPDFVTLSKSIGGYGLPMALLLIRRELDIWKPGQHSGTFRGLNLSFVGARRAIETYWTDDKFEQGIAERAEIIRAALGKIAEAKPELGLELRGRGLVLGFEATADDTWAPRVSKAAFERGLIIECAGSKDQVLKFLPPLNIDLDDLNKGLELLAEAIDAA</sequence>
<comment type="function">
    <text evidence="2 12">Catalyzes reversively the conversion of L-aspartate beta-semialdehyde (ASA) to L-2,4-diaminobutyrate (DABA) by transamination with L-glutamate.</text>
</comment>
<comment type="caution">
    <text evidence="13">The sequence shown here is derived from an EMBL/GenBank/DDBJ whole genome shotgun (WGS) entry which is preliminary data.</text>
</comment>
<evidence type="ECO:0000313" key="14">
    <source>
        <dbReference type="Proteomes" id="UP001597453"/>
    </source>
</evidence>